<name>A0ABW7CA59_9CYAN</name>
<comment type="cofactor">
    <cofactor evidence="8">
        <name>Mg(2+)</name>
        <dbReference type="ChEBI" id="CHEBI:18420"/>
    </cofactor>
</comment>
<feature type="binding site" evidence="8">
    <location>
        <position position="154"/>
    </location>
    <ligand>
        <name>Mg(2+)</name>
        <dbReference type="ChEBI" id="CHEBI:18420"/>
    </ligand>
</feature>
<evidence type="ECO:0000256" key="4">
    <source>
        <dbReference type="ARBA" id="ARBA00022722"/>
    </source>
</evidence>
<dbReference type="SUPFAM" id="SSF54768">
    <property type="entry name" value="dsRNA-binding domain-like"/>
    <property type="match status" value="1"/>
</dbReference>
<keyword evidence="8" id="KW-0479">Metal-binding</keyword>
<keyword evidence="8" id="KW-0819">tRNA processing</keyword>
<comment type="similarity">
    <text evidence="2">Belongs to the ribonuclease III family.</text>
</comment>
<evidence type="ECO:0000256" key="5">
    <source>
        <dbReference type="ARBA" id="ARBA00022759"/>
    </source>
</evidence>
<feature type="active site" evidence="8">
    <location>
        <position position="154"/>
    </location>
</feature>
<evidence type="ECO:0000313" key="12">
    <source>
        <dbReference type="Proteomes" id="UP001604335"/>
    </source>
</evidence>
<evidence type="ECO:0000259" key="10">
    <source>
        <dbReference type="PROSITE" id="PS50142"/>
    </source>
</evidence>
<protein>
    <recommendedName>
        <fullName evidence="8">Ribonuclease 3</fullName>
        <ecNumber evidence="8">3.1.26.3</ecNumber>
    </recommendedName>
    <alternativeName>
        <fullName evidence="8">Ribonuclease III</fullName>
        <shortName evidence="8">RNase III</shortName>
    </alternativeName>
</protein>
<sequence>MTAFAQQPSGSERPRVVTWPRPAKSLAVQESIAQTSLMPHLVPELPRFNCQSLLIQALTHRSLVRENPRLGEDNERLEFLGDAILTFVSGAYLYRRFPDLGEDEMTRRRSALVDEKQLAQFAIALNLGQQLRMSRGVEQMGGRHNPNLLSSAFEALVGAYYLDQHGDVEIVRPFVEALFDAVPIEELQARSSLDVKNQLQEWAHKCGLSLPKYNTQKIAGQDHNPLFSCQVSLGSRILGTGQGRSKKEAEKSAAAAALETLNQKAASSTNAPRAALA</sequence>
<dbReference type="InterPro" id="IPR011907">
    <property type="entry name" value="RNase_III"/>
</dbReference>
<reference evidence="12" key="1">
    <citation type="journal article" date="2024" name="Algal Res.">
        <title>Biochemical, toxicological and genomic investigation of a high-biomass producing Limnothrix strain isolated from Italian shallow drinking water reservoir.</title>
        <authorList>
            <person name="Simonazzi M."/>
            <person name="Shishido T.K."/>
            <person name="Delbaje E."/>
            <person name="Wahlsten M."/>
            <person name="Fewer D.P."/>
            <person name="Sivonen K."/>
            <person name="Pezzolesi L."/>
            <person name="Pistocchi R."/>
        </authorList>
    </citation>
    <scope>NUCLEOTIDE SEQUENCE [LARGE SCALE GENOMIC DNA]</scope>
    <source>
        <strain evidence="12">LRLZ20PSL1</strain>
    </source>
</reference>
<keyword evidence="4 8" id="KW-0540">Nuclease</keyword>
<proteinExistence type="inferred from homology"/>
<comment type="catalytic activity">
    <reaction evidence="1 8">
        <text>Endonucleolytic cleavage to 5'-phosphomonoester.</text>
        <dbReference type="EC" id="3.1.26.3"/>
    </reaction>
</comment>
<accession>A0ABW7CA59</accession>
<evidence type="ECO:0000256" key="3">
    <source>
        <dbReference type="ARBA" id="ARBA00022664"/>
    </source>
</evidence>
<evidence type="ECO:0000256" key="1">
    <source>
        <dbReference type="ARBA" id="ARBA00000109"/>
    </source>
</evidence>
<feature type="active site" evidence="8">
    <location>
        <position position="82"/>
    </location>
</feature>
<dbReference type="InterPro" id="IPR000999">
    <property type="entry name" value="RNase_III_dom"/>
</dbReference>
<keyword evidence="6 8" id="KW-0378">Hydrolase</keyword>
<feature type="binding site" evidence="8">
    <location>
        <position position="78"/>
    </location>
    <ligand>
        <name>Mg(2+)</name>
        <dbReference type="ChEBI" id="CHEBI:18420"/>
    </ligand>
</feature>
<dbReference type="EC" id="3.1.26.3" evidence="8"/>
<organism evidence="11 12">
    <name type="scientific">Limnothrix redekei LRLZ20PSL1</name>
    <dbReference type="NCBI Taxonomy" id="3112953"/>
    <lineage>
        <taxon>Bacteria</taxon>
        <taxon>Bacillati</taxon>
        <taxon>Cyanobacteriota</taxon>
        <taxon>Cyanophyceae</taxon>
        <taxon>Pseudanabaenales</taxon>
        <taxon>Pseudanabaenaceae</taxon>
        <taxon>Limnothrix</taxon>
    </lineage>
</organism>
<keyword evidence="12" id="KW-1185">Reference proteome</keyword>
<evidence type="ECO:0000256" key="8">
    <source>
        <dbReference type="HAMAP-Rule" id="MF_00104"/>
    </source>
</evidence>
<dbReference type="HAMAP" id="MF_00104">
    <property type="entry name" value="RNase_III"/>
    <property type="match status" value="1"/>
</dbReference>
<keyword evidence="3 8" id="KW-0507">mRNA processing</keyword>
<dbReference type="CDD" id="cd10845">
    <property type="entry name" value="DSRM_RNAse_III_family"/>
    <property type="match status" value="1"/>
</dbReference>
<evidence type="ECO:0000259" key="9">
    <source>
        <dbReference type="PROSITE" id="PS50137"/>
    </source>
</evidence>
<feature type="binding site" evidence="8">
    <location>
        <position position="151"/>
    </location>
    <ligand>
        <name>Mg(2+)</name>
        <dbReference type="ChEBI" id="CHEBI:18420"/>
    </ligand>
</feature>
<dbReference type="EMBL" id="JAZAQF010000021">
    <property type="protein sequence ID" value="MFG3816811.1"/>
    <property type="molecule type" value="Genomic_DNA"/>
</dbReference>
<dbReference type="PANTHER" id="PTHR11207">
    <property type="entry name" value="RIBONUCLEASE III"/>
    <property type="match status" value="1"/>
</dbReference>
<comment type="subunit">
    <text evidence="8">Homodimer.</text>
</comment>
<gene>
    <name evidence="8 11" type="primary">rnc</name>
    <name evidence="11" type="ORF">VPK24_04110</name>
</gene>
<comment type="subcellular location">
    <subcellularLocation>
        <location evidence="8">Cytoplasm</location>
    </subcellularLocation>
</comment>
<feature type="domain" description="DRBM" evidence="9">
    <location>
        <begin position="194"/>
        <end position="263"/>
    </location>
</feature>
<evidence type="ECO:0000313" key="11">
    <source>
        <dbReference type="EMBL" id="MFG3816811.1"/>
    </source>
</evidence>
<dbReference type="PANTHER" id="PTHR11207:SF0">
    <property type="entry name" value="RIBONUCLEASE 3"/>
    <property type="match status" value="1"/>
</dbReference>
<dbReference type="Gene3D" id="3.30.160.20">
    <property type="match status" value="1"/>
</dbReference>
<dbReference type="SUPFAM" id="SSF69065">
    <property type="entry name" value="RNase III domain-like"/>
    <property type="match status" value="1"/>
</dbReference>
<dbReference type="NCBIfam" id="TIGR02191">
    <property type="entry name" value="RNaseIII"/>
    <property type="match status" value="1"/>
</dbReference>
<dbReference type="Proteomes" id="UP001604335">
    <property type="component" value="Unassembled WGS sequence"/>
</dbReference>
<dbReference type="InterPro" id="IPR036389">
    <property type="entry name" value="RNase_III_sf"/>
</dbReference>
<dbReference type="Gene3D" id="1.10.1520.10">
    <property type="entry name" value="Ribonuclease III domain"/>
    <property type="match status" value="1"/>
</dbReference>
<evidence type="ECO:0000256" key="6">
    <source>
        <dbReference type="ARBA" id="ARBA00022801"/>
    </source>
</evidence>
<dbReference type="PROSITE" id="PS50142">
    <property type="entry name" value="RNASE_3_2"/>
    <property type="match status" value="1"/>
</dbReference>
<keyword evidence="8" id="KW-0698">rRNA processing</keyword>
<comment type="function">
    <text evidence="8">Digests double-stranded RNA. Involved in the processing of primary rRNA transcript to yield the immediate precursors to the large and small rRNAs (23S and 16S). Processes some mRNAs, and tRNAs when they are encoded in the rRNA operon. Processes pre-crRNA and tracrRNA of type II CRISPR loci if present in the organism.</text>
</comment>
<dbReference type="Pfam" id="PF14622">
    <property type="entry name" value="Ribonucleas_3_3"/>
    <property type="match status" value="1"/>
</dbReference>
<dbReference type="PROSITE" id="PS50137">
    <property type="entry name" value="DS_RBD"/>
    <property type="match status" value="1"/>
</dbReference>
<keyword evidence="7 8" id="KW-0694">RNA-binding</keyword>
<evidence type="ECO:0000256" key="7">
    <source>
        <dbReference type="ARBA" id="ARBA00022884"/>
    </source>
</evidence>
<evidence type="ECO:0000256" key="2">
    <source>
        <dbReference type="ARBA" id="ARBA00010183"/>
    </source>
</evidence>
<feature type="domain" description="RNase III" evidence="10">
    <location>
        <begin position="47"/>
        <end position="165"/>
    </location>
</feature>
<comment type="caution">
    <text evidence="11">The sequence shown here is derived from an EMBL/GenBank/DDBJ whole genome shotgun (WGS) entry which is preliminary data.</text>
</comment>
<dbReference type="SMART" id="SM00535">
    <property type="entry name" value="RIBOc"/>
    <property type="match status" value="1"/>
</dbReference>
<dbReference type="Pfam" id="PF00035">
    <property type="entry name" value="dsrm"/>
    <property type="match status" value="1"/>
</dbReference>
<keyword evidence="8" id="KW-0963">Cytoplasm</keyword>
<dbReference type="PROSITE" id="PS00517">
    <property type="entry name" value="RNASE_3_1"/>
    <property type="match status" value="1"/>
</dbReference>
<dbReference type="GO" id="GO:0004525">
    <property type="term" value="F:ribonuclease III activity"/>
    <property type="evidence" value="ECO:0007669"/>
    <property type="project" value="UniProtKB-EC"/>
</dbReference>
<keyword evidence="8" id="KW-0699">rRNA-binding</keyword>
<dbReference type="InterPro" id="IPR014720">
    <property type="entry name" value="dsRBD_dom"/>
</dbReference>
<keyword evidence="5 8" id="KW-0255">Endonuclease</keyword>
<dbReference type="CDD" id="cd00593">
    <property type="entry name" value="RIBOc"/>
    <property type="match status" value="1"/>
</dbReference>
<dbReference type="SMART" id="SM00358">
    <property type="entry name" value="DSRM"/>
    <property type="match status" value="1"/>
</dbReference>
<keyword evidence="8" id="KW-0460">Magnesium</keyword>
<dbReference type="RefSeq" id="WP_393010858.1">
    <property type="nucleotide sequence ID" value="NZ_JAZAQF010000021.1"/>
</dbReference>